<reference evidence="1" key="1">
    <citation type="journal article" date="2014" name="Front. Microbiol.">
        <title>High frequency of phylogenetically diverse reductive dehalogenase-homologous genes in deep subseafloor sedimentary metagenomes.</title>
        <authorList>
            <person name="Kawai M."/>
            <person name="Futagami T."/>
            <person name="Toyoda A."/>
            <person name="Takaki Y."/>
            <person name="Nishi S."/>
            <person name="Hori S."/>
            <person name="Arai W."/>
            <person name="Tsubouchi T."/>
            <person name="Morono Y."/>
            <person name="Uchiyama I."/>
            <person name="Ito T."/>
            <person name="Fujiyama A."/>
            <person name="Inagaki F."/>
            <person name="Takami H."/>
        </authorList>
    </citation>
    <scope>NUCLEOTIDE SEQUENCE</scope>
    <source>
        <strain evidence="1">Expedition CK06-06</strain>
    </source>
</reference>
<organism evidence="1">
    <name type="scientific">marine sediment metagenome</name>
    <dbReference type="NCBI Taxonomy" id="412755"/>
    <lineage>
        <taxon>unclassified sequences</taxon>
        <taxon>metagenomes</taxon>
        <taxon>ecological metagenomes</taxon>
    </lineage>
</organism>
<feature type="non-terminal residue" evidence="1">
    <location>
        <position position="177"/>
    </location>
</feature>
<evidence type="ECO:0000313" key="1">
    <source>
        <dbReference type="EMBL" id="GAG06779.1"/>
    </source>
</evidence>
<dbReference type="InterPro" id="IPR029044">
    <property type="entry name" value="Nucleotide-diphossugar_trans"/>
</dbReference>
<comment type="caution">
    <text evidence="1">The sequence shown here is derived from an EMBL/GenBank/DDBJ whole genome shotgun (WGS) entry which is preliminary data.</text>
</comment>
<name>X0ULW1_9ZZZZ</name>
<dbReference type="AlphaFoldDB" id="X0ULW1"/>
<proteinExistence type="predicted"/>
<protein>
    <recommendedName>
        <fullName evidence="2">Glycosyltransferase 2-like domain-containing protein</fullName>
    </recommendedName>
</protein>
<gene>
    <name evidence="1" type="ORF">S01H1_32894</name>
</gene>
<dbReference type="EMBL" id="BARS01020396">
    <property type="protein sequence ID" value="GAG06779.1"/>
    <property type="molecule type" value="Genomic_DNA"/>
</dbReference>
<dbReference type="SUPFAM" id="SSF53448">
    <property type="entry name" value="Nucleotide-diphospho-sugar transferases"/>
    <property type="match status" value="1"/>
</dbReference>
<evidence type="ECO:0008006" key="2">
    <source>
        <dbReference type="Google" id="ProtNLM"/>
    </source>
</evidence>
<accession>X0ULW1</accession>
<sequence length="177" mass="19673">MTWPLITIIMTTWAPEGEEGEKRIAAVRQSLESWIPHLKYEGELALHVADDGSRCGDYATSVDSPPATWWPGLRSFSRQERRGVGASLNMGLQVAFGRSEDALALYVVDDWSLHCDLDLTEWASLLTHEDIGMVRFGPAHPNCFGRIEHFGSVTVPVDHDGFCLRLVPQVVGADRRA</sequence>